<dbReference type="InterPro" id="IPR016130">
    <property type="entry name" value="Tyr_Pase_AS"/>
</dbReference>
<evidence type="ECO:0000313" key="7">
    <source>
        <dbReference type="EMBL" id="CAG9336283.1"/>
    </source>
</evidence>
<evidence type="ECO:0000256" key="4">
    <source>
        <dbReference type="ARBA" id="ARBA00048336"/>
    </source>
</evidence>
<comment type="similarity">
    <text evidence="1">Belongs to the protein-tyrosine phosphatase family. Non-receptor class dual specificity subfamily.</text>
</comment>
<reference evidence="7" key="1">
    <citation type="submission" date="2021-09" db="EMBL/GenBank/DDBJ databases">
        <authorList>
            <consortium name="AG Swart"/>
            <person name="Singh M."/>
            <person name="Singh A."/>
            <person name="Seah K."/>
            <person name="Emmerich C."/>
        </authorList>
    </citation>
    <scope>NUCLEOTIDE SEQUENCE</scope>
    <source>
        <strain evidence="7">ATCC30299</strain>
    </source>
</reference>
<dbReference type="AlphaFoldDB" id="A0AAU9KG57"/>
<dbReference type="PROSITE" id="PS00383">
    <property type="entry name" value="TYR_PHOSPHATASE_1"/>
    <property type="match status" value="1"/>
</dbReference>
<dbReference type="Proteomes" id="UP001162131">
    <property type="component" value="Unassembled WGS sequence"/>
</dbReference>
<sequence length="188" mass="21590">MVVRTATRPTQRNITKAQPLQVDNVWERMKRMYISQYQRSDANPQKILEKLYLGSVGAAYTLATLKRLKITHILTLCDCLPPKFPGEFEYKVVNVIDDPKENLSAHFKECFEFIKEAIASGGTVLVHCFAGVSRSSTVVIGYLMTYSKMSMKDAMAFVKSKRPWIQPNYGFLQQLRKYEVQLKNNLNN</sequence>
<dbReference type="GO" id="GO:0004722">
    <property type="term" value="F:protein serine/threonine phosphatase activity"/>
    <property type="evidence" value="ECO:0007669"/>
    <property type="project" value="UniProtKB-EC"/>
</dbReference>
<organism evidence="7 8">
    <name type="scientific">Blepharisma stoltei</name>
    <dbReference type="NCBI Taxonomy" id="1481888"/>
    <lineage>
        <taxon>Eukaryota</taxon>
        <taxon>Sar</taxon>
        <taxon>Alveolata</taxon>
        <taxon>Ciliophora</taxon>
        <taxon>Postciliodesmatophora</taxon>
        <taxon>Heterotrichea</taxon>
        <taxon>Heterotrichida</taxon>
        <taxon>Blepharismidae</taxon>
        <taxon>Blepharisma</taxon>
    </lineage>
</organism>
<evidence type="ECO:0000259" key="5">
    <source>
        <dbReference type="PROSITE" id="PS50054"/>
    </source>
</evidence>
<dbReference type="Gene3D" id="3.90.190.10">
    <property type="entry name" value="Protein tyrosine phosphatase superfamily"/>
    <property type="match status" value="1"/>
</dbReference>
<dbReference type="GO" id="GO:0043409">
    <property type="term" value="P:negative regulation of MAPK cascade"/>
    <property type="evidence" value="ECO:0007669"/>
    <property type="project" value="TreeGrafter"/>
</dbReference>
<comment type="catalytic activity">
    <reaction evidence="4">
        <text>O-phospho-L-threonyl-[protein] + H2O = L-threonyl-[protein] + phosphate</text>
        <dbReference type="Rhea" id="RHEA:47004"/>
        <dbReference type="Rhea" id="RHEA-COMP:11060"/>
        <dbReference type="Rhea" id="RHEA-COMP:11605"/>
        <dbReference type="ChEBI" id="CHEBI:15377"/>
        <dbReference type="ChEBI" id="CHEBI:30013"/>
        <dbReference type="ChEBI" id="CHEBI:43474"/>
        <dbReference type="ChEBI" id="CHEBI:61977"/>
        <dbReference type="EC" id="3.1.3.16"/>
    </reaction>
</comment>
<keyword evidence="2" id="KW-0378">Hydrolase</keyword>
<evidence type="ECO:0000256" key="3">
    <source>
        <dbReference type="ARBA" id="ARBA00022912"/>
    </source>
</evidence>
<dbReference type="SMART" id="SM00195">
    <property type="entry name" value="DSPc"/>
    <property type="match status" value="1"/>
</dbReference>
<dbReference type="GO" id="GO:0008330">
    <property type="term" value="F:protein tyrosine/threonine phosphatase activity"/>
    <property type="evidence" value="ECO:0007669"/>
    <property type="project" value="TreeGrafter"/>
</dbReference>
<dbReference type="InterPro" id="IPR029021">
    <property type="entry name" value="Prot-tyrosine_phosphatase-like"/>
</dbReference>
<accession>A0AAU9KG57</accession>
<comment type="caution">
    <text evidence="7">The sequence shown here is derived from an EMBL/GenBank/DDBJ whole genome shotgun (WGS) entry which is preliminary data.</text>
</comment>
<evidence type="ECO:0000313" key="8">
    <source>
        <dbReference type="Proteomes" id="UP001162131"/>
    </source>
</evidence>
<dbReference type="InterPro" id="IPR000340">
    <property type="entry name" value="Dual-sp_phosphatase_cat-dom"/>
</dbReference>
<dbReference type="GO" id="GO:0033550">
    <property type="term" value="F:MAP kinase tyrosine phosphatase activity"/>
    <property type="evidence" value="ECO:0007669"/>
    <property type="project" value="TreeGrafter"/>
</dbReference>
<dbReference type="Pfam" id="PF00782">
    <property type="entry name" value="DSPc"/>
    <property type="match status" value="1"/>
</dbReference>
<proteinExistence type="inferred from homology"/>
<dbReference type="PROSITE" id="PS50054">
    <property type="entry name" value="TYR_PHOSPHATASE_DUAL"/>
    <property type="match status" value="1"/>
</dbReference>
<evidence type="ECO:0000259" key="6">
    <source>
        <dbReference type="PROSITE" id="PS50056"/>
    </source>
</evidence>
<keyword evidence="8" id="KW-1185">Reference proteome</keyword>
<dbReference type="GO" id="GO:0005737">
    <property type="term" value="C:cytoplasm"/>
    <property type="evidence" value="ECO:0007669"/>
    <property type="project" value="TreeGrafter"/>
</dbReference>
<protein>
    <submittedName>
        <fullName evidence="7">Uncharacterized protein</fullName>
    </submittedName>
</protein>
<dbReference type="InterPro" id="IPR000387">
    <property type="entry name" value="Tyr_Pase_dom"/>
</dbReference>
<dbReference type="PANTHER" id="PTHR10159">
    <property type="entry name" value="DUAL SPECIFICITY PROTEIN PHOSPHATASE"/>
    <property type="match status" value="1"/>
</dbReference>
<feature type="domain" description="Tyrosine specific protein phosphatases" evidence="6">
    <location>
        <begin position="105"/>
        <end position="163"/>
    </location>
</feature>
<evidence type="ECO:0000256" key="1">
    <source>
        <dbReference type="ARBA" id="ARBA00008601"/>
    </source>
</evidence>
<evidence type="ECO:0000256" key="2">
    <source>
        <dbReference type="ARBA" id="ARBA00022801"/>
    </source>
</evidence>
<dbReference type="CDD" id="cd14498">
    <property type="entry name" value="DSP"/>
    <property type="match status" value="1"/>
</dbReference>
<feature type="domain" description="Tyrosine-protein phosphatase" evidence="5">
    <location>
        <begin position="43"/>
        <end position="184"/>
    </location>
</feature>
<keyword evidence="3" id="KW-0904">Protein phosphatase</keyword>
<dbReference type="SUPFAM" id="SSF52799">
    <property type="entry name" value="(Phosphotyrosine protein) phosphatases II"/>
    <property type="match status" value="1"/>
</dbReference>
<name>A0AAU9KG57_9CILI</name>
<dbReference type="GO" id="GO:0017017">
    <property type="term" value="F:MAP kinase tyrosine/serine/threonine phosphatase activity"/>
    <property type="evidence" value="ECO:0007669"/>
    <property type="project" value="TreeGrafter"/>
</dbReference>
<gene>
    <name evidence="7" type="ORF">BSTOLATCC_MIC66163</name>
</gene>
<dbReference type="PANTHER" id="PTHR10159:SF511">
    <property type="entry name" value="DUAL SPECIFICITY PROTEIN PHOSPHATASE 1"/>
    <property type="match status" value="1"/>
</dbReference>
<dbReference type="PROSITE" id="PS50056">
    <property type="entry name" value="TYR_PHOSPHATASE_2"/>
    <property type="match status" value="1"/>
</dbReference>
<dbReference type="FunFam" id="3.90.190.10:FF:000004">
    <property type="entry name" value="Protein phosphatase Slingshot homolog 2"/>
    <property type="match status" value="1"/>
</dbReference>
<dbReference type="EMBL" id="CAJZBQ010000064">
    <property type="protein sequence ID" value="CAG9336283.1"/>
    <property type="molecule type" value="Genomic_DNA"/>
</dbReference>
<dbReference type="InterPro" id="IPR020422">
    <property type="entry name" value="TYR_PHOSPHATASE_DUAL_dom"/>
</dbReference>